<gene>
    <name evidence="1" type="ORF">HNQ34_000041</name>
</gene>
<dbReference type="EMBL" id="JACHEP010000001">
    <property type="protein sequence ID" value="MBB5322964.1"/>
    <property type="molecule type" value="Genomic_DNA"/>
</dbReference>
<evidence type="ECO:0000313" key="1">
    <source>
        <dbReference type="EMBL" id="MBB5322964.1"/>
    </source>
</evidence>
<accession>A0A7W8MTB8</accession>
<organism evidence="1 2">
    <name type="scientific">Anoxybacteroides tepidamans</name>
    <dbReference type="NCBI Taxonomy" id="265948"/>
    <lineage>
        <taxon>Bacteria</taxon>
        <taxon>Bacillati</taxon>
        <taxon>Bacillota</taxon>
        <taxon>Bacilli</taxon>
        <taxon>Bacillales</taxon>
        <taxon>Anoxybacillaceae</taxon>
        <taxon>Anoxybacteroides</taxon>
    </lineage>
</organism>
<sequence>MDQLKSLLGKQIKLEVSGGTIVQGVLVDFGIDIVVIYTGKEYLYIPHLHIHHIKLHIDPTIQITSPFPEVPLHNEETMISYRKTLLNAKSRFVEIYVIGNKSIHGYITSVLNDYFVFYSPVYKTMLISLNHLKWFTPYQKNITPYTLGNDVLPVQPTSLALQRSLEEQLKKMEGHLVIFDLGDHPMKIGLLKQVQNNIVQLVTASGESVYWKVIHLKTVHFP</sequence>
<protein>
    <recommendedName>
        <fullName evidence="3">DUF2642 domain-containing protein</fullName>
    </recommendedName>
</protein>
<evidence type="ECO:0000313" key="2">
    <source>
        <dbReference type="Proteomes" id="UP000520011"/>
    </source>
</evidence>
<reference evidence="1 2" key="1">
    <citation type="submission" date="2020-08" db="EMBL/GenBank/DDBJ databases">
        <title>Genomic Encyclopedia of Type Strains, Phase IV (KMG-IV): sequencing the most valuable type-strain genomes for metagenomic binning, comparative biology and taxonomic classification.</title>
        <authorList>
            <person name="Goeker M."/>
        </authorList>
    </citation>
    <scope>NUCLEOTIDE SEQUENCE [LARGE SCALE GENOMIC DNA]</scope>
    <source>
        <strain evidence="1 2">DSM 16325</strain>
    </source>
</reference>
<evidence type="ECO:0008006" key="3">
    <source>
        <dbReference type="Google" id="ProtNLM"/>
    </source>
</evidence>
<keyword evidence="2" id="KW-1185">Reference proteome</keyword>
<dbReference type="Proteomes" id="UP000520011">
    <property type="component" value="Unassembled WGS sequence"/>
</dbReference>
<proteinExistence type="predicted"/>
<dbReference type="AlphaFoldDB" id="A0A7W8MTB8"/>
<comment type="caution">
    <text evidence="1">The sequence shown here is derived from an EMBL/GenBank/DDBJ whole genome shotgun (WGS) entry which is preliminary data.</text>
</comment>
<name>A0A7W8MTB8_9BACL</name>
<dbReference type="RefSeq" id="WP_183250770.1">
    <property type="nucleotide sequence ID" value="NZ_JACHEP010000001.1"/>
</dbReference>